<feature type="transmembrane region" description="Helical" evidence="7">
    <location>
        <begin position="70"/>
        <end position="92"/>
    </location>
</feature>
<dbReference type="SUPFAM" id="SSF50182">
    <property type="entry name" value="Sm-like ribonucleoproteins"/>
    <property type="match status" value="1"/>
</dbReference>
<evidence type="ECO:0000256" key="5">
    <source>
        <dbReference type="ARBA" id="ARBA00022989"/>
    </source>
</evidence>
<evidence type="ECO:0000256" key="1">
    <source>
        <dbReference type="ARBA" id="ARBA00004651"/>
    </source>
</evidence>
<dbReference type="InterPro" id="IPR011014">
    <property type="entry name" value="MscS_channel_TM-2"/>
</dbReference>
<evidence type="ECO:0000256" key="7">
    <source>
        <dbReference type="SAM" id="Phobius"/>
    </source>
</evidence>
<evidence type="ECO:0000256" key="4">
    <source>
        <dbReference type="ARBA" id="ARBA00022692"/>
    </source>
</evidence>
<reference evidence="11 12" key="1">
    <citation type="submission" date="2019-03" db="EMBL/GenBank/DDBJ databases">
        <title>Genomic Encyclopedia of Type Strains, Phase IV (KMG-IV): sequencing the most valuable type-strain genomes for metagenomic binning, comparative biology and taxonomic classification.</title>
        <authorList>
            <person name="Goeker M."/>
        </authorList>
    </citation>
    <scope>NUCLEOTIDE SEQUENCE [LARGE SCALE GENOMIC DNA]</scope>
    <source>
        <strain evidence="11 12">DSM 26377</strain>
    </source>
</reference>
<dbReference type="SUPFAM" id="SSF82689">
    <property type="entry name" value="Mechanosensitive channel protein MscS (YggB), C-terminal domain"/>
    <property type="match status" value="1"/>
</dbReference>
<comment type="similarity">
    <text evidence="2">Belongs to the MscS (TC 1.A.23) family.</text>
</comment>
<dbReference type="Pfam" id="PF21082">
    <property type="entry name" value="MS_channel_3rd"/>
    <property type="match status" value="1"/>
</dbReference>
<feature type="transmembrane region" description="Helical" evidence="7">
    <location>
        <begin position="98"/>
        <end position="117"/>
    </location>
</feature>
<dbReference type="InterPro" id="IPR045276">
    <property type="entry name" value="YbiO_bact"/>
</dbReference>
<feature type="transmembrane region" description="Helical" evidence="7">
    <location>
        <begin position="17"/>
        <end position="39"/>
    </location>
</feature>
<protein>
    <submittedName>
        <fullName evidence="11">Small conductance mechanosensitive channel</fullName>
    </submittedName>
</protein>
<accession>A0A4S3K7R3</accession>
<dbReference type="InterPro" id="IPR049278">
    <property type="entry name" value="MS_channel_C"/>
</dbReference>
<comment type="caution">
    <text evidence="11">The sequence shown here is derived from an EMBL/GenBank/DDBJ whole genome shotgun (WGS) entry which is preliminary data.</text>
</comment>
<evidence type="ECO:0000313" key="12">
    <source>
        <dbReference type="Proteomes" id="UP000295341"/>
    </source>
</evidence>
<dbReference type="PANTHER" id="PTHR30460">
    <property type="entry name" value="MODERATE CONDUCTANCE MECHANOSENSITIVE CHANNEL YBIO"/>
    <property type="match status" value="1"/>
</dbReference>
<dbReference type="Gene3D" id="2.30.30.60">
    <property type="match status" value="1"/>
</dbReference>
<evidence type="ECO:0000259" key="9">
    <source>
        <dbReference type="Pfam" id="PF21082"/>
    </source>
</evidence>
<evidence type="ECO:0000313" key="11">
    <source>
        <dbReference type="EMBL" id="TDU25588.1"/>
    </source>
</evidence>
<dbReference type="InterPro" id="IPR049142">
    <property type="entry name" value="MS_channel_1st"/>
</dbReference>
<dbReference type="InterPro" id="IPR011066">
    <property type="entry name" value="MscS_channel_C_sf"/>
</dbReference>
<name>A0A4S3K7R3_9GAMM</name>
<dbReference type="OrthoDB" id="6500477at2"/>
<feature type="domain" description="Mechanosensitive ion channel MscS C-terminal" evidence="9">
    <location>
        <begin position="186"/>
        <end position="273"/>
    </location>
</feature>
<dbReference type="EMBL" id="SOBT01000011">
    <property type="protein sequence ID" value="TDU25588.1"/>
    <property type="molecule type" value="Genomic_DNA"/>
</dbReference>
<evidence type="ECO:0000259" key="8">
    <source>
        <dbReference type="Pfam" id="PF00924"/>
    </source>
</evidence>
<evidence type="ECO:0000259" key="10">
    <source>
        <dbReference type="Pfam" id="PF21088"/>
    </source>
</evidence>
<dbReference type="Gene3D" id="3.30.70.100">
    <property type="match status" value="1"/>
</dbReference>
<proteinExistence type="inferred from homology"/>
<dbReference type="Pfam" id="PF00924">
    <property type="entry name" value="MS_channel_2nd"/>
    <property type="match status" value="1"/>
</dbReference>
<gene>
    <name evidence="11" type="ORF">DFR24_4027</name>
</gene>
<dbReference type="Gene3D" id="1.10.287.1260">
    <property type="match status" value="1"/>
</dbReference>
<keyword evidence="4 7" id="KW-0812">Transmembrane</keyword>
<evidence type="ECO:0000256" key="6">
    <source>
        <dbReference type="ARBA" id="ARBA00023136"/>
    </source>
</evidence>
<dbReference type="SUPFAM" id="SSF82861">
    <property type="entry name" value="Mechanosensitive channel protein MscS (YggB), transmembrane region"/>
    <property type="match status" value="1"/>
</dbReference>
<dbReference type="AlphaFoldDB" id="A0A4S3K7R3"/>
<comment type="subcellular location">
    <subcellularLocation>
        <location evidence="1">Cell membrane</location>
        <topology evidence="1">Multi-pass membrane protein</topology>
    </subcellularLocation>
</comment>
<organism evidence="11 12">
    <name type="scientific">Panacagrimonas perspica</name>
    <dbReference type="NCBI Taxonomy" id="381431"/>
    <lineage>
        <taxon>Bacteria</taxon>
        <taxon>Pseudomonadati</taxon>
        <taxon>Pseudomonadota</taxon>
        <taxon>Gammaproteobacteria</taxon>
        <taxon>Nevskiales</taxon>
        <taxon>Nevskiaceae</taxon>
        <taxon>Panacagrimonas</taxon>
    </lineage>
</organism>
<keyword evidence="12" id="KW-1185">Reference proteome</keyword>
<dbReference type="InterPro" id="IPR010920">
    <property type="entry name" value="LSM_dom_sf"/>
</dbReference>
<dbReference type="RefSeq" id="WP_133883199.1">
    <property type="nucleotide sequence ID" value="NZ_MWIN01000008.1"/>
</dbReference>
<dbReference type="GO" id="GO:0008381">
    <property type="term" value="F:mechanosensitive monoatomic ion channel activity"/>
    <property type="evidence" value="ECO:0007669"/>
    <property type="project" value="InterPro"/>
</dbReference>
<dbReference type="InterPro" id="IPR006685">
    <property type="entry name" value="MscS_channel_2nd"/>
</dbReference>
<feature type="domain" description="Mechanosensitive ion channel transmembrane helices 2/3" evidence="10">
    <location>
        <begin position="73"/>
        <end position="114"/>
    </location>
</feature>
<dbReference type="PANTHER" id="PTHR30460:SF0">
    <property type="entry name" value="MODERATE CONDUCTANCE MECHANOSENSITIVE CHANNEL YBIO"/>
    <property type="match status" value="1"/>
</dbReference>
<feature type="domain" description="Mechanosensitive ion channel MscS" evidence="8">
    <location>
        <begin position="116"/>
        <end position="178"/>
    </location>
</feature>
<dbReference type="GO" id="GO:0005886">
    <property type="term" value="C:plasma membrane"/>
    <property type="evidence" value="ECO:0007669"/>
    <property type="project" value="UniProtKB-SubCell"/>
</dbReference>
<dbReference type="InterPro" id="IPR023408">
    <property type="entry name" value="MscS_beta-dom_sf"/>
</dbReference>
<dbReference type="Proteomes" id="UP000295341">
    <property type="component" value="Unassembled WGS sequence"/>
</dbReference>
<evidence type="ECO:0000256" key="3">
    <source>
        <dbReference type="ARBA" id="ARBA00022475"/>
    </source>
</evidence>
<dbReference type="Pfam" id="PF21088">
    <property type="entry name" value="MS_channel_1st"/>
    <property type="match status" value="1"/>
</dbReference>
<keyword evidence="5 7" id="KW-1133">Transmembrane helix</keyword>
<keyword evidence="3" id="KW-1003">Cell membrane</keyword>
<sequence length="317" mass="34346">MNLDAVTQVQLAELTQASIRVAIVLIVWWVLSRVVRVLLGRVESRLLRDVAADQPLSMEDRKRVDTLMRLLRQIVTVFLFVTLALVMLMQLGIAVGPILASAGVVGIAVGFGAQSLVRDIITGFFFVMENQVRVGDVAVINGTGGLVEAMTLRTLVIRDQAGTVHVFPNGSVDTLSNMTRGWSAYVFDIGVAYKEDPSAAIAVIRATAEGMQSDPSFADKIIEKPEIFGVDKLDESAVVIKGRIKTLPIKQWEVGREFLKRVKLALDEAGIEIPFPHRTLVFASSGATDAREETLLRAVPPAAAKTAPQAKEDTGGD</sequence>
<evidence type="ECO:0000256" key="2">
    <source>
        <dbReference type="ARBA" id="ARBA00008017"/>
    </source>
</evidence>
<keyword evidence="6 7" id="KW-0472">Membrane</keyword>